<organism evidence="3 4">
    <name type="scientific">Xenopus tropicalis</name>
    <name type="common">Western clawed frog</name>
    <name type="synonym">Silurana tropicalis</name>
    <dbReference type="NCBI Taxonomy" id="8364"/>
    <lineage>
        <taxon>Eukaryota</taxon>
        <taxon>Metazoa</taxon>
        <taxon>Chordata</taxon>
        <taxon>Craniata</taxon>
        <taxon>Vertebrata</taxon>
        <taxon>Euteleostomi</taxon>
        <taxon>Amphibia</taxon>
        <taxon>Batrachia</taxon>
        <taxon>Anura</taxon>
        <taxon>Pipoidea</taxon>
        <taxon>Pipidae</taxon>
        <taxon>Xenopodinae</taxon>
        <taxon>Xenopus</taxon>
        <taxon>Silurana</taxon>
    </lineage>
</organism>
<evidence type="ECO:0000313" key="5">
    <source>
        <dbReference type="Xenbase" id="XB-GENE-29083051"/>
    </source>
</evidence>
<evidence type="ECO:0000313" key="4">
    <source>
        <dbReference type="RefSeq" id="XP_031747990.1"/>
    </source>
</evidence>
<accession>A0A8J1ITA8</accession>
<dbReference type="AGR" id="Xenbase:XB-GENE-29083051"/>
<sequence>MAILSLDSPSSGDGVIVLESSWDMDLWSLSERGTDNTENAKDPTEEDEFGSGQPKEPMGSLQRWQDSSVRSILLTREVFNVEEHPLKEQGEINIENTTENEALTKECNDGGVNTIENTTENDDLIKKDDARDIEIELLFNSHLFAVEMKSLFDFPTLFELNFPTQFELSLQRLCERYIKPWYTVGRLQIYYFPTQFELSLQRLCERYIKPWYSLQRLYERYFRTLYEHYFPTLFKSRLQRQDERCSFSTYYRIYRALSERHPLSDSNKTYTGWGVTFTYTGRDHIANYFNSSKGDKKIADLLSTDPKGEKSQMINRNNIKINKFSWNSQSEGDKKLADLLSTDPKGEKSQMIKRNNRKIDKFSWNSQSEGTNGIAHKLKGLFIFMRDITWFLCFLIASSHVVVADTAVTKELSVAVSSDIELCGLKCDKSGIYTLDRAVGVPILDYFCPEKSIHYHDFNRERLQVNISTGCCIIKNAMKSDTGDYDLIFQGTKKEVWVQKTSCLVMDPVSVSNITSNLDESGMKTILSVSYSGEEATVVWAWNGGALPERHQLSDSNKTLTVPSTDTGTFTALVSNPVSDEIIECVLPRPEEEEFLPELRERKVEIGLCAALSIITGVAVVALKGAARKKFEGLKCKAANENSATAESLVSQHSCAVSVDGPTKEKSDMFP</sequence>
<dbReference type="GeneID" id="100496185"/>
<protein>
    <submittedName>
        <fullName evidence="4">Uncharacterized protein LOC100496185 isoform X1</fullName>
    </submittedName>
</protein>
<proteinExistence type="predicted"/>
<dbReference type="Xenbase" id="XB-GENE-29083051">
    <property type="gene designation" value="LOC100496185"/>
</dbReference>
<dbReference type="Proteomes" id="UP000008143">
    <property type="component" value="Chromosome 8"/>
</dbReference>
<dbReference type="AlphaFoldDB" id="A0A8J1ITA8"/>
<dbReference type="InterPro" id="IPR007110">
    <property type="entry name" value="Ig-like_dom"/>
</dbReference>
<feature type="compositionally biased region" description="Basic and acidic residues" evidence="1">
    <location>
        <begin position="32"/>
        <end position="43"/>
    </location>
</feature>
<evidence type="ECO:0000313" key="3">
    <source>
        <dbReference type="Proteomes" id="UP000008143"/>
    </source>
</evidence>
<reference evidence="4" key="1">
    <citation type="submission" date="2025-08" db="UniProtKB">
        <authorList>
            <consortium name="RefSeq"/>
        </authorList>
    </citation>
    <scope>IDENTIFICATION</scope>
    <source>
        <strain evidence="4">Nigerian</strain>
        <tissue evidence="4">Liver and blood</tissue>
    </source>
</reference>
<keyword evidence="3" id="KW-1185">Reference proteome</keyword>
<name>A0A8J1ITA8_XENTR</name>
<dbReference type="RefSeq" id="XP_031747990.1">
    <property type="nucleotide sequence ID" value="XM_031892130.1"/>
</dbReference>
<feature type="domain" description="Ig-like" evidence="2">
    <location>
        <begin position="508"/>
        <end position="583"/>
    </location>
</feature>
<dbReference type="PROSITE" id="PS50835">
    <property type="entry name" value="IG_LIKE"/>
    <property type="match status" value="1"/>
</dbReference>
<gene>
    <name evidence="4 5" type="primary">LOC100496185</name>
</gene>
<evidence type="ECO:0000256" key="1">
    <source>
        <dbReference type="SAM" id="MobiDB-lite"/>
    </source>
</evidence>
<feature type="region of interest" description="Disordered" evidence="1">
    <location>
        <begin position="31"/>
        <end position="64"/>
    </location>
</feature>
<evidence type="ECO:0000259" key="2">
    <source>
        <dbReference type="PROSITE" id="PS50835"/>
    </source>
</evidence>